<organism evidence="2 3">
    <name type="scientific">Niastella caeni</name>
    <dbReference type="NCBI Taxonomy" id="2569763"/>
    <lineage>
        <taxon>Bacteria</taxon>
        <taxon>Pseudomonadati</taxon>
        <taxon>Bacteroidota</taxon>
        <taxon>Chitinophagia</taxon>
        <taxon>Chitinophagales</taxon>
        <taxon>Chitinophagaceae</taxon>
        <taxon>Niastella</taxon>
    </lineage>
</organism>
<dbReference type="Gene3D" id="3.30.1310.20">
    <property type="entry name" value="PRTase-like"/>
    <property type="match status" value="1"/>
</dbReference>
<gene>
    <name evidence="2" type="ORF">FAM09_14545</name>
</gene>
<dbReference type="OrthoDB" id="9810066at2"/>
<evidence type="ECO:0000313" key="2">
    <source>
        <dbReference type="EMBL" id="THU39712.1"/>
    </source>
</evidence>
<keyword evidence="2" id="KW-0328">Glycosyltransferase</keyword>
<proteinExistence type="predicted"/>
<name>A0A4S8I1V1_9BACT</name>
<evidence type="ECO:0000259" key="1">
    <source>
        <dbReference type="Pfam" id="PF00156"/>
    </source>
</evidence>
<dbReference type="Gene3D" id="3.40.50.2020">
    <property type="match status" value="1"/>
</dbReference>
<evidence type="ECO:0000313" key="3">
    <source>
        <dbReference type="Proteomes" id="UP000306918"/>
    </source>
</evidence>
<protein>
    <submittedName>
        <fullName evidence="2">Phosphoribosyltransferase</fullName>
    </submittedName>
</protein>
<dbReference type="InterPro" id="IPR000836">
    <property type="entry name" value="PRTase_dom"/>
</dbReference>
<keyword evidence="2" id="KW-0808">Transferase</keyword>
<keyword evidence="3" id="KW-1185">Reference proteome</keyword>
<dbReference type="Pfam" id="PF00156">
    <property type="entry name" value="Pribosyltran"/>
    <property type="match status" value="1"/>
</dbReference>
<dbReference type="InterPro" id="IPR029057">
    <property type="entry name" value="PRTase-like"/>
</dbReference>
<dbReference type="Proteomes" id="UP000306918">
    <property type="component" value="Unassembled WGS sequence"/>
</dbReference>
<dbReference type="EMBL" id="STFF01000003">
    <property type="protein sequence ID" value="THU39712.1"/>
    <property type="molecule type" value="Genomic_DNA"/>
</dbReference>
<reference evidence="2 3" key="1">
    <citation type="submission" date="2019-04" db="EMBL/GenBank/DDBJ databases">
        <title>Niastella caeni sp. nov., isolated from activated sludge.</title>
        <authorList>
            <person name="Sheng M."/>
        </authorList>
    </citation>
    <scope>NUCLEOTIDE SEQUENCE [LARGE SCALE GENOMIC DNA]</scope>
    <source>
        <strain evidence="2 3">HX-2-15</strain>
    </source>
</reference>
<dbReference type="SUPFAM" id="SSF53271">
    <property type="entry name" value="PRTase-like"/>
    <property type="match status" value="1"/>
</dbReference>
<accession>A0A4S8I1V1</accession>
<comment type="caution">
    <text evidence="2">The sequence shown here is derived from an EMBL/GenBank/DDBJ whole genome shotgun (WGS) entry which is preliminary data.</text>
</comment>
<feature type="domain" description="Phosphoribosyltransferase" evidence="1">
    <location>
        <begin position="19"/>
        <end position="170"/>
    </location>
</feature>
<dbReference type="AlphaFoldDB" id="A0A4S8I1V1"/>
<sequence length="219" mass="23913">MNAPSSMFQDRIDAGLALATHLQHYKNVDGVTLAVPRGGVPVAFPVAKILQLPLEIILSKKIGHPTHKEFAIGAVSLTGQVISPHAFASDEYIKQETINIREQLKASYAQYMGERKPTPLKDKIVIIIDDGVATGYTLLSTIEMIRKEAPKKVVVAVPVASKQAAQKLSEVADEFVCAWIPSRFHSVGEFYEDFTQVSDEEVIKMLNPHPPPAGGGNEE</sequence>
<dbReference type="GO" id="GO:0016757">
    <property type="term" value="F:glycosyltransferase activity"/>
    <property type="evidence" value="ECO:0007669"/>
    <property type="project" value="UniProtKB-KW"/>
</dbReference>
<dbReference type="CDD" id="cd06223">
    <property type="entry name" value="PRTases_typeI"/>
    <property type="match status" value="1"/>
</dbReference>